<dbReference type="GO" id="GO:0005789">
    <property type="term" value="C:endoplasmic reticulum membrane"/>
    <property type="evidence" value="ECO:0007669"/>
    <property type="project" value="UniProtKB-SubCell"/>
</dbReference>
<evidence type="ECO:0000256" key="6">
    <source>
        <dbReference type="ARBA" id="ARBA00022692"/>
    </source>
</evidence>
<evidence type="ECO:0000256" key="7">
    <source>
        <dbReference type="ARBA" id="ARBA00022824"/>
    </source>
</evidence>
<dbReference type="Pfam" id="PF03901">
    <property type="entry name" value="Glyco_transf_22"/>
    <property type="match status" value="1"/>
</dbReference>
<dbReference type="AlphaFoldDB" id="A0A096PBU4"/>
<keyword evidence="4 12" id="KW-0328">Glycosyltransferase</keyword>
<feature type="transmembrane region" description="Helical" evidence="12">
    <location>
        <begin position="177"/>
        <end position="201"/>
    </location>
</feature>
<feature type="transmembrane region" description="Helical" evidence="12">
    <location>
        <begin position="349"/>
        <end position="370"/>
    </location>
</feature>
<dbReference type="PANTHER" id="PTHR22760">
    <property type="entry name" value="GLYCOSYLTRANSFERASE"/>
    <property type="match status" value="1"/>
</dbReference>
<feature type="transmembrane region" description="Helical" evidence="12">
    <location>
        <begin position="317"/>
        <end position="337"/>
    </location>
</feature>
<keyword evidence="8 12" id="KW-1133">Transmembrane helix</keyword>
<dbReference type="FunCoup" id="A0A096PBU4">
    <property type="interactions" value="1769"/>
</dbReference>
<dbReference type="GO" id="GO:0052917">
    <property type="term" value="F:dol-P-Man:Man(7)GlcNAc(2)-PP-Dol alpha-1,6-mannosyltransferase activity"/>
    <property type="evidence" value="ECO:0007669"/>
    <property type="project" value="UniProtKB-EC"/>
</dbReference>
<evidence type="ECO:0000256" key="9">
    <source>
        <dbReference type="ARBA" id="ARBA00023136"/>
    </source>
</evidence>
<dbReference type="Proteomes" id="UP000009170">
    <property type="component" value="Unassembled WGS sequence"/>
</dbReference>
<evidence type="ECO:0000256" key="12">
    <source>
        <dbReference type="RuleBase" id="RU363075"/>
    </source>
</evidence>
<evidence type="ECO:0000256" key="13">
    <source>
        <dbReference type="SAM" id="SignalP"/>
    </source>
</evidence>
<feature type="transmembrane region" description="Helical" evidence="12">
    <location>
        <begin position="264"/>
        <end position="289"/>
    </location>
</feature>
<gene>
    <name evidence="14" type="ORF">OT_ostta14g02510</name>
</gene>
<comment type="catalytic activity">
    <reaction evidence="11">
        <text>an alpha-D-Man-(1-&gt;2)-alpha-D-Man-(1-&gt;2)-alpha-D-Man-(1-&gt;3)-[alpha-D-Man-(1-&gt;2)-alpha-D-Man-(1-&gt;3)-alpha-D-Man-(1-&gt;6)]-beta-D-Man-(1-&gt;4)-beta-D-GlcNAc-(1-&gt;4)-alpha-D-GlcNAc-diphospho-di-trans,poly-cis-dolichol + a di-trans,poly-cis-dolichyl beta-D-mannosyl phosphate = an alpha-D-Man-(1-&gt;2)-alpha-D-Man-(1-&gt;2)-alpha-D-Man-(1-&gt;3)-[alpha-D-Man-(1-&gt;2)-alpha-D-Man-(1-&gt;3)-[alpha-D-Man-(1-&gt;6)]-alpha-D-Man-(1-&gt;6)]-beta-D-Man-(1-&gt;4)-beta-D-GlcNAc-(1-&gt;4)-alpha-D-GlcNAc-diphospho-di-trans,poly-cis-dolichol + a di-trans,poly-cis-dolichyl phosphate + H(+)</text>
        <dbReference type="Rhea" id="RHEA:29535"/>
        <dbReference type="Rhea" id="RHEA-COMP:19498"/>
        <dbReference type="Rhea" id="RHEA-COMP:19501"/>
        <dbReference type="Rhea" id="RHEA-COMP:19518"/>
        <dbReference type="Rhea" id="RHEA-COMP:19519"/>
        <dbReference type="ChEBI" id="CHEBI:15378"/>
        <dbReference type="ChEBI" id="CHEBI:57683"/>
        <dbReference type="ChEBI" id="CHEBI:58211"/>
        <dbReference type="ChEBI" id="CHEBI:132517"/>
        <dbReference type="ChEBI" id="CHEBI:132519"/>
        <dbReference type="EC" id="2.4.1.260"/>
    </reaction>
    <physiologicalReaction direction="left-to-right" evidence="11">
        <dbReference type="Rhea" id="RHEA:29536"/>
    </physiologicalReaction>
</comment>
<feature type="transmembrane region" description="Helical" evidence="12">
    <location>
        <begin position="213"/>
        <end position="236"/>
    </location>
</feature>
<feature type="signal peptide" evidence="13">
    <location>
        <begin position="1"/>
        <end position="19"/>
    </location>
</feature>
<comment type="pathway">
    <text evidence="2">Protein modification; protein glycosylation.</text>
</comment>
<comment type="similarity">
    <text evidence="3 12">Belongs to the glycosyltransferase 22 family.</text>
</comment>
<dbReference type="EMBL" id="CAID01000014">
    <property type="protein sequence ID" value="CEG02157.1"/>
    <property type="molecule type" value="Genomic_DNA"/>
</dbReference>
<dbReference type="KEGG" id="ota:OT_ostta14g02510"/>
<feature type="chain" id="PRO_5001923014" description="Mannosyltransferase" evidence="13">
    <location>
        <begin position="20"/>
        <end position="491"/>
    </location>
</feature>
<dbReference type="PANTHER" id="PTHR22760:SF1">
    <property type="entry name" value="DOL-P-MAN:MAN(7)GLCNAC(2)-PP-DOL ALPHA-1,6-MANNOSYLTRANSFERASE"/>
    <property type="match status" value="1"/>
</dbReference>
<evidence type="ECO:0000256" key="3">
    <source>
        <dbReference type="ARBA" id="ARBA00007063"/>
    </source>
</evidence>
<evidence type="ECO:0000256" key="1">
    <source>
        <dbReference type="ARBA" id="ARBA00004477"/>
    </source>
</evidence>
<dbReference type="STRING" id="70448.A0A096PBU4"/>
<keyword evidence="6 12" id="KW-0812">Transmembrane</keyword>
<keyword evidence="15" id="KW-1185">Reference proteome</keyword>
<dbReference type="GeneID" id="9837729"/>
<dbReference type="GO" id="GO:0006487">
    <property type="term" value="P:protein N-linked glycosylation"/>
    <property type="evidence" value="ECO:0007669"/>
    <property type="project" value="TreeGrafter"/>
</dbReference>
<evidence type="ECO:0000256" key="2">
    <source>
        <dbReference type="ARBA" id="ARBA00004922"/>
    </source>
</evidence>
<keyword evidence="5" id="KW-0808">Transferase</keyword>
<evidence type="ECO:0000313" key="15">
    <source>
        <dbReference type="Proteomes" id="UP000009170"/>
    </source>
</evidence>
<evidence type="ECO:0000256" key="11">
    <source>
        <dbReference type="ARBA" id="ARBA00048899"/>
    </source>
</evidence>
<evidence type="ECO:0000256" key="10">
    <source>
        <dbReference type="ARBA" id="ARBA00044721"/>
    </source>
</evidence>
<keyword evidence="7 12" id="KW-0256">Endoplasmic reticulum</keyword>
<keyword evidence="9 12" id="KW-0472">Membrane</keyword>
<comment type="caution">
    <text evidence="14">The sequence shown here is derived from an EMBL/GenBank/DDBJ whole genome shotgun (WGS) entry which is preliminary data.</text>
</comment>
<evidence type="ECO:0000313" key="14">
    <source>
        <dbReference type="EMBL" id="CEG02157.1"/>
    </source>
</evidence>
<dbReference type="RefSeq" id="XP_022841381.1">
    <property type="nucleotide sequence ID" value="XM_022982613.1"/>
</dbReference>
<evidence type="ECO:0000256" key="8">
    <source>
        <dbReference type="ARBA" id="ARBA00022989"/>
    </source>
</evidence>
<dbReference type="InParanoid" id="A0A096PBU4"/>
<dbReference type="InterPro" id="IPR005599">
    <property type="entry name" value="GPI_mannosylTrfase"/>
</dbReference>
<name>A0A096PBU4_OSTTA</name>
<dbReference type="OrthoDB" id="19039at2759"/>
<dbReference type="UniPathway" id="UPA00378"/>
<evidence type="ECO:0000256" key="4">
    <source>
        <dbReference type="ARBA" id="ARBA00022676"/>
    </source>
</evidence>
<reference evidence="15" key="1">
    <citation type="journal article" date="2006" name="Proc. Natl. Acad. Sci. U.S.A.">
        <title>Genome analysis of the smallest free-living eukaryote Ostreococcus tauri unveils many unique features.</title>
        <authorList>
            <person name="Derelle E."/>
            <person name="Ferraz C."/>
            <person name="Rombauts S."/>
            <person name="Rouze P."/>
            <person name="Worden A.Z."/>
            <person name="Robbens S."/>
            <person name="Partensky F."/>
            <person name="Degroeve S."/>
            <person name="Echeynie S."/>
            <person name="Cooke R."/>
            <person name="Saeys Y."/>
            <person name="Wuyts J."/>
            <person name="Jabbari K."/>
            <person name="Bowler C."/>
            <person name="Panaud O."/>
            <person name="Piegu B."/>
            <person name="Ball S.G."/>
            <person name="Ral J.-P."/>
            <person name="Bouget F.-Y."/>
            <person name="Piganeau G."/>
            <person name="De Baets B."/>
            <person name="Picard A."/>
            <person name="Delseny M."/>
            <person name="Demaille J."/>
            <person name="Van de Peer Y."/>
            <person name="Moreau H."/>
        </authorList>
    </citation>
    <scope>NUCLEOTIDE SEQUENCE [LARGE SCALE GENOMIC DNA]</scope>
    <source>
        <strain evidence="15">OTTH 0595 / CCAP 157/2 / RCC745</strain>
    </source>
</reference>
<feature type="transmembrane region" description="Helical" evidence="12">
    <location>
        <begin position="296"/>
        <end position="311"/>
    </location>
</feature>
<reference evidence="14 15" key="2">
    <citation type="journal article" date="2014" name="BMC Genomics">
        <title>An improved genome of the model marine alga Ostreococcus tauri unfolds by assessing Illumina de novo assemblies.</title>
        <authorList>
            <person name="Blanc-Mathieu R."/>
            <person name="Verhelst B."/>
            <person name="Derelle E."/>
            <person name="Rombauts S."/>
            <person name="Bouget F.Y."/>
            <person name="Carre I."/>
            <person name="Chateau A."/>
            <person name="Eyre-Walker A."/>
            <person name="Grimsley N."/>
            <person name="Moreau H."/>
            <person name="Piegu B."/>
            <person name="Rivals E."/>
            <person name="Schackwitz W."/>
            <person name="Van de Peer Y."/>
            <person name="Piganeau G."/>
        </authorList>
    </citation>
    <scope>NUCLEOTIDE SEQUENCE [LARGE SCALE GENOMIC DNA]</scope>
    <source>
        <strain evidence="15">OTTH 0595 / CCAP 157/2 / RCC745</strain>
    </source>
</reference>
<dbReference type="EC" id="2.4.1.-" evidence="12"/>
<comment type="subcellular location">
    <subcellularLocation>
        <location evidence="1 12">Endoplasmic reticulum membrane</location>
        <topology evidence="1 12">Multi-pass membrane protein</topology>
    </subcellularLocation>
</comment>
<keyword evidence="13" id="KW-0732">Signal</keyword>
<organism evidence="14 15">
    <name type="scientific">Ostreococcus tauri</name>
    <name type="common">Marine green alga</name>
    <dbReference type="NCBI Taxonomy" id="70448"/>
    <lineage>
        <taxon>Eukaryota</taxon>
        <taxon>Viridiplantae</taxon>
        <taxon>Chlorophyta</taxon>
        <taxon>Mamiellophyceae</taxon>
        <taxon>Mamiellales</taxon>
        <taxon>Bathycoccaceae</taxon>
        <taxon>Ostreococcus</taxon>
    </lineage>
</organism>
<comment type="function">
    <text evidence="10">Mannosyltransferase that operates in the biosynthetic pathway of dolichol-linked oligosaccharides, the glycan precursors employed in protein asparagine (N)-glycosylation. The assembly of dolichol-linked oligosaccharides begins on the cytosolic side of the endoplasmic reticulum membrane and finishes in its lumen. The sequential addition of sugars to dolichol pyrophosphate produces dolichol-linked oligosaccharides containing fourteen sugars, including two GlcNAcs, nine mannoses and three glucoses. Once assembled, the oligosaccharide is transferred from the lipid to nascent proteins by oligosaccharyltransferases. In the lumen of the endoplasmic reticulum, adds the eighth mannose residue in an alpha-1,6 linkage onto Man(7)GlcNAc(2)-PP-dolichol to produce Man(8)GlcNAc(2)-PP-dolichol.</text>
</comment>
<proteinExistence type="inferred from homology"/>
<accession>A0A096PBU4</accession>
<evidence type="ECO:0000256" key="5">
    <source>
        <dbReference type="ARBA" id="ARBA00022679"/>
    </source>
</evidence>
<protein>
    <recommendedName>
        <fullName evidence="12">Mannosyltransferase</fullName>
        <ecNumber evidence="12">2.4.1.-</ecNumber>
    </recommendedName>
</protein>
<sequence length="491" mass="54230">MDGFDRLLLVLALAYVAIAPWCKVEESFALQATHDFLHAESTRDVETFDHRAFPGVVPRTCVPSLALAVTSWVPVRAIQMITGGAAATKASEQVVTRMVLAFVSVRSYGRFREGVNAAFGSTVSAFTAIACAVEFHCMFYASRPLMNVFANACAMRGLGWWIRATATRNERCVDRGVVLLTVATFLLRCDVVLMLGAVGLHMLATRLISFRRAVWLGGGTALMTIATSVIVDSWFWGELVWPEGAVLYYNTALNKSSNWGTSPWHWYFSSALPKSLLFAYPLALVSVFFERRVRPVMFVCAFYVGLYSFLPHKELRFIFPTLPLFNLAAATVLARAWNNRAKRPLVTMCALGGLCASAALVIAFTMASAVNYPGGEAFHRLHHDAIVAPRPGRVHVDVPAAMTGVSRFGESASASSGWSYSKIEDLDVDDFYDLGFDYLLNAHKVVPGYDAVYVASGYDGMRVDLRMFPPLRAKTKPEIFIHRRRRGADQS</sequence>